<dbReference type="EMBL" id="SOFL01000033">
    <property type="protein sequence ID" value="TFC01653.1"/>
    <property type="molecule type" value="Genomic_DNA"/>
</dbReference>
<dbReference type="OrthoDB" id="2084645at2"/>
<evidence type="ECO:0000313" key="1">
    <source>
        <dbReference type="EMBL" id="TFC01653.1"/>
    </source>
</evidence>
<gene>
    <name evidence="1" type="ORF">E3O42_09785</name>
</gene>
<organism evidence="1 2">
    <name type="scientific">Cryobacterium adonitolivorans</name>
    <dbReference type="NCBI Taxonomy" id="1259189"/>
    <lineage>
        <taxon>Bacteria</taxon>
        <taxon>Bacillati</taxon>
        <taxon>Actinomycetota</taxon>
        <taxon>Actinomycetes</taxon>
        <taxon>Micrococcales</taxon>
        <taxon>Microbacteriaceae</taxon>
        <taxon>Cryobacterium</taxon>
    </lineage>
</organism>
<comment type="caution">
    <text evidence="1">The sequence shown here is derived from an EMBL/GenBank/DDBJ whole genome shotgun (WGS) entry which is preliminary data.</text>
</comment>
<dbReference type="InterPro" id="IPR046485">
    <property type="entry name" value="DUF6578"/>
</dbReference>
<proteinExistence type="predicted"/>
<dbReference type="Proteomes" id="UP000297907">
    <property type="component" value="Unassembled WGS sequence"/>
</dbReference>
<reference evidence="1 2" key="1">
    <citation type="submission" date="2019-03" db="EMBL/GenBank/DDBJ databases">
        <title>Genomics of glacier-inhabiting Cryobacterium strains.</title>
        <authorList>
            <person name="Liu Q."/>
            <person name="Xin Y.-H."/>
        </authorList>
    </citation>
    <scope>NUCLEOTIDE SEQUENCE [LARGE SCALE GENOMIC DNA]</scope>
    <source>
        <strain evidence="1 2">RHLS22-1</strain>
    </source>
</reference>
<dbReference type="RefSeq" id="WP_134453755.1">
    <property type="nucleotide sequence ID" value="NZ_SOFL01000033.1"/>
</dbReference>
<dbReference type="AlphaFoldDB" id="A0A4R8W7A8"/>
<dbReference type="Pfam" id="PF20218">
    <property type="entry name" value="DUF6578"/>
    <property type="match status" value="1"/>
</dbReference>
<accession>A0A4R8W7A8</accession>
<evidence type="ECO:0000313" key="2">
    <source>
        <dbReference type="Proteomes" id="UP000297907"/>
    </source>
</evidence>
<protein>
    <submittedName>
        <fullName evidence="1">Uncharacterized protein</fullName>
    </submittedName>
</protein>
<name>A0A4R8W7A8_9MICO</name>
<sequence>MQIEVVIVGWEQGCCGKPFALGGPATWPLQAIAPEPGTLPRFVADSHDQIPPDVPHWRVTGTVVAITGISYPRILVPGMAGTYTGDTSAPQPHELSAVGARPEDNFSEYWVVLEVPDGTDLPAHMLGAEKTAQLDREARTTQRNRQRMTDEVGLLLEALADDAQRRYADLARAIRATDKSALTLEPHRTDAAAISWSRSSDEGNDGITVQVGDGRWRFPASPDDAALVRVFLDAAVTGSVEEHVRPAGAPQRLETEVLATDGRSWTATIEFRPFAAGGVVAMPGLLWARVQRGEHRYGPWTSS</sequence>
<keyword evidence="2" id="KW-1185">Reference proteome</keyword>